<gene>
    <name evidence="6" type="ORF">GALL_504890</name>
</gene>
<dbReference type="AlphaFoldDB" id="A0A1J5P8L1"/>
<accession>A0A1J5P8L1</accession>
<keyword evidence="3" id="KW-0288">FMN</keyword>
<evidence type="ECO:0000256" key="3">
    <source>
        <dbReference type="ARBA" id="ARBA00022643"/>
    </source>
</evidence>
<protein>
    <submittedName>
        <fullName evidence="6">Flavin reductase like domain protein</fullName>
    </submittedName>
</protein>
<proteinExistence type="inferred from homology"/>
<dbReference type="Pfam" id="PF01613">
    <property type="entry name" value="Flavin_Reduct"/>
    <property type="match status" value="1"/>
</dbReference>
<evidence type="ECO:0000256" key="1">
    <source>
        <dbReference type="ARBA" id="ARBA00001917"/>
    </source>
</evidence>
<dbReference type="SMART" id="SM00903">
    <property type="entry name" value="Flavin_Reduct"/>
    <property type="match status" value="1"/>
</dbReference>
<evidence type="ECO:0000256" key="4">
    <source>
        <dbReference type="ARBA" id="ARBA00038054"/>
    </source>
</evidence>
<evidence type="ECO:0000259" key="5">
    <source>
        <dbReference type="SMART" id="SM00903"/>
    </source>
</evidence>
<dbReference type="PANTHER" id="PTHR33798">
    <property type="entry name" value="FLAVOPROTEIN OXYGENASE"/>
    <property type="match status" value="1"/>
</dbReference>
<dbReference type="GO" id="GO:0010181">
    <property type="term" value="F:FMN binding"/>
    <property type="evidence" value="ECO:0007669"/>
    <property type="project" value="InterPro"/>
</dbReference>
<evidence type="ECO:0000256" key="2">
    <source>
        <dbReference type="ARBA" id="ARBA00022630"/>
    </source>
</evidence>
<dbReference type="SUPFAM" id="SSF50475">
    <property type="entry name" value="FMN-binding split barrel"/>
    <property type="match status" value="1"/>
</dbReference>
<evidence type="ECO:0000313" key="6">
    <source>
        <dbReference type="EMBL" id="OIQ67929.1"/>
    </source>
</evidence>
<feature type="domain" description="Flavin reductase like" evidence="5">
    <location>
        <begin position="20"/>
        <end position="171"/>
    </location>
</feature>
<organism evidence="6">
    <name type="scientific">mine drainage metagenome</name>
    <dbReference type="NCBI Taxonomy" id="410659"/>
    <lineage>
        <taxon>unclassified sequences</taxon>
        <taxon>metagenomes</taxon>
        <taxon>ecological metagenomes</taxon>
    </lineage>
</organism>
<name>A0A1J5P8L1_9ZZZZ</name>
<dbReference type="EMBL" id="MLJW01005611">
    <property type="protein sequence ID" value="OIQ67929.1"/>
    <property type="molecule type" value="Genomic_DNA"/>
</dbReference>
<dbReference type="PANTHER" id="PTHR33798:SF5">
    <property type="entry name" value="FLAVIN REDUCTASE LIKE DOMAIN-CONTAINING PROTEIN"/>
    <property type="match status" value="1"/>
</dbReference>
<comment type="cofactor">
    <cofactor evidence="1">
        <name>FMN</name>
        <dbReference type="ChEBI" id="CHEBI:58210"/>
    </cofactor>
</comment>
<sequence>MQFDPALQSNADNYKLLTNLVVPRPIAWVTSRSQTGIVNLAPFSFFNAVGSNPLYVVVSVGKRDNGELKDTAKNILSSGEFVVNMVTEDLFDAMNLSAADFPPDQSELQATSLETTPSVHVKTPRVAKAQVSLECKLFSSQALGDNTLFIGEVVMFHVADPLMGQRLHVNNFAPLGRLGSPSVYCRTTDRFDIARISYTGWLNKDQAPGS</sequence>
<dbReference type="InterPro" id="IPR012349">
    <property type="entry name" value="Split_barrel_FMN-bd"/>
</dbReference>
<reference evidence="6" key="1">
    <citation type="submission" date="2016-10" db="EMBL/GenBank/DDBJ databases">
        <title>Sequence of Gallionella enrichment culture.</title>
        <authorList>
            <person name="Poehlein A."/>
            <person name="Muehling M."/>
            <person name="Daniel R."/>
        </authorList>
    </citation>
    <scope>NUCLEOTIDE SEQUENCE</scope>
</reference>
<comment type="caution">
    <text evidence="6">The sequence shown here is derived from an EMBL/GenBank/DDBJ whole genome shotgun (WGS) entry which is preliminary data.</text>
</comment>
<dbReference type="Gene3D" id="2.30.110.10">
    <property type="entry name" value="Electron Transport, Fmn-binding Protein, Chain A"/>
    <property type="match status" value="1"/>
</dbReference>
<dbReference type="InterPro" id="IPR002563">
    <property type="entry name" value="Flavin_Rdtase-like_dom"/>
</dbReference>
<comment type="similarity">
    <text evidence="4">Belongs to the flavoredoxin family.</text>
</comment>
<keyword evidence="2" id="KW-0285">Flavoprotein</keyword>